<reference evidence="3 4" key="1">
    <citation type="submission" date="2024-06" db="EMBL/GenBank/DDBJ databases">
        <authorList>
            <person name="Pan Q."/>
            <person name="Wen M."/>
            <person name="Jouanno E."/>
            <person name="Zahm M."/>
            <person name="Klopp C."/>
            <person name="Cabau C."/>
            <person name="Louis A."/>
            <person name="Berthelot C."/>
            <person name="Parey E."/>
            <person name="Roest Crollius H."/>
            <person name="Montfort J."/>
            <person name="Robinson-Rechavi M."/>
            <person name="Bouchez O."/>
            <person name="Lampietro C."/>
            <person name="Lopez Roques C."/>
            <person name="Donnadieu C."/>
            <person name="Postlethwait J."/>
            <person name="Bobe J."/>
            <person name="Verreycken H."/>
            <person name="Guiguen Y."/>
        </authorList>
    </citation>
    <scope>NUCLEOTIDE SEQUENCE [LARGE SCALE GENOMIC DNA]</scope>
    <source>
        <strain evidence="3">Up_M1</strain>
        <tissue evidence="3">Testis</tissue>
    </source>
</reference>
<evidence type="ECO:0000313" key="4">
    <source>
        <dbReference type="Proteomes" id="UP001557470"/>
    </source>
</evidence>
<dbReference type="Pfam" id="PF15696">
    <property type="entry name" value="RAD51_interact"/>
    <property type="match status" value="1"/>
</dbReference>
<sequence>MARPSRVNQLSYSQLMELEDETENDLSFENRSHEFTAKKAWKGKKGKTEQSPDAKKENEHKTDKHPKTSWSQSTTATSKPVSRQRKLPATPMLPRPFPLRPAGGRLLKWDSPEQSDRSPVSFPDSTMKSPGQRLRLGLSRLSKVKPLHLTTSTGN</sequence>
<feature type="region of interest" description="Disordered" evidence="1">
    <location>
        <begin position="19"/>
        <end position="131"/>
    </location>
</feature>
<feature type="compositionally biased region" description="Basic and acidic residues" evidence="1">
    <location>
        <begin position="107"/>
        <end position="116"/>
    </location>
</feature>
<dbReference type="Proteomes" id="UP001557470">
    <property type="component" value="Unassembled WGS sequence"/>
</dbReference>
<accession>A0ABD0WF04</accession>
<dbReference type="EMBL" id="JAGEUA010000008">
    <property type="protein sequence ID" value="KAL0968528.1"/>
    <property type="molecule type" value="Genomic_DNA"/>
</dbReference>
<dbReference type="InterPro" id="IPR031419">
    <property type="entry name" value="RAD51_interact"/>
</dbReference>
<keyword evidence="4" id="KW-1185">Reference proteome</keyword>
<proteinExistence type="predicted"/>
<evidence type="ECO:0000313" key="3">
    <source>
        <dbReference type="EMBL" id="KAL0968528.1"/>
    </source>
</evidence>
<feature type="compositionally biased region" description="Polar residues" evidence="1">
    <location>
        <begin position="68"/>
        <end position="81"/>
    </location>
</feature>
<gene>
    <name evidence="3" type="ORF">UPYG_G00268050</name>
</gene>
<evidence type="ECO:0000259" key="2">
    <source>
        <dbReference type="Pfam" id="PF15696"/>
    </source>
</evidence>
<feature type="compositionally biased region" description="Basic and acidic residues" evidence="1">
    <location>
        <begin position="28"/>
        <end position="37"/>
    </location>
</feature>
<feature type="domain" description="RAD51 interacting motif" evidence="2">
    <location>
        <begin position="125"/>
        <end position="148"/>
    </location>
</feature>
<organism evidence="3 4">
    <name type="scientific">Umbra pygmaea</name>
    <name type="common">Eastern mudminnow</name>
    <dbReference type="NCBI Taxonomy" id="75934"/>
    <lineage>
        <taxon>Eukaryota</taxon>
        <taxon>Metazoa</taxon>
        <taxon>Chordata</taxon>
        <taxon>Craniata</taxon>
        <taxon>Vertebrata</taxon>
        <taxon>Euteleostomi</taxon>
        <taxon>Actinopterygii</taxon>
        <taxon>Neopterygii</taxon>
        <taxon>Teleostei</taxon>
        <taxon>Protacanthopterygii</taxon>
        <taxon>Esociformes</taxon>
        <taxon>Umbridae</taxon>
        <taxon>Umbra</taxon>
    </lineage>
</organism>
<dbReference type="AlphaFoldDB" id="A0ABD0WF04"/>
<protein>
    <recommendedName>
        <fullName evidence="2">RAD51 interacting motif domain-containing protein</fullName>
    </recommendedName>
</protein>
<comment type="caution">
    <text evidence="3">The sequence shown here is derived from an EMBL/GenBank/DDBJ whole genome shotgun (WGS) entry which is preliminary data.</text>
</comment>
<evidence type="ECO:0000256" key="1">
    <source>
        <dbReference type="SAM" id="MobiDB-lite"/>
    </source>
</evidence>
<name>A0ABD0WF04_UMBPY</name>
<feature type="compositionally biased region" description="Basic and acidic residues" evidence="1">
    <location>
        <begin position="46"/>
        <end position="66"/>
    </location>
</feature>